<feature type="transmembrane region" description="Helical" evidence="1">
    <location>
        <begin position="448"/>
        <end position="465"/>
    </location>
</feature>
<keyword evidence="1" id="KW-0812">Transmembrane</keyword>
<proteinExistence type="predicted"/>
<name>A0ABR7LZQ6_9ACTN</name>
<dbReference type="Proteomes" id="UP000805614">
    <property type="component" value="Unassembled WGS sequence"/>
</dbReference>
<keyword evidence="1" id="KW-1133">Transmembrane helix</keyword>
<dbReference type="EMBL" id="JABVEC010000040">
    <property type="protein sequence ID" value="MBC6470341.1"/>
    <property type="molecule type" value="Genomic_DNA"/>
</dbReference>
<protein>
    <submittedName>
        <fullName evidence="2">Anibiotic ABC transporter</fullName>
    </submittedName>
</protein>
<sequence length="543" mass="55301">MTAFTGTARLTRLALRRDRVQLPIWILSGVALLAATVSSTNQRYPSDADRIEVLRTAVDSPTLLMFRAAPTGSSTGTMAMFQILAFLAVVAGLMSTLAVVRHTRQNEETGRAEMLGATVVGRHAILTAALIVTVIANAVLSVLLGFTLVGNGEPASGSFAAAAAVGATGIAFAAIAAIAAQITQTSRAANGIAAAAIGAAYVVRGAGDALGEVQANGYTMVSAWPSWLSPIGWATEVRPFAGDRWLVLALPLALFAAGTGIAFALTVRRDSGVGMIPARPGPTRAAPRLLGPLGLAWRLQRGTLYGWAVTITLTGLTVGSLGNSLTGDNALPEGAANTINSLSGGDDGNLIDSLNTAMMGFMGMMAAGYAVQALLRLRSEEAGGPAEAVLATATGRSRWLGAHLTIAVAGALALLLLAGVSMGLVYGLSGDDLGGELAKLTGAALVQLPPALILAGFAVAAFGLLPRLTIGLAWAALAVSLILGQLGELFELPQVVRDLSPFSHVPALPAGELTVTPLVALAAIALTLGAVGMALFRRRDLAL</sequence>
<accession>A0ABR7LZQ6</accession>
<keyword evidence="1" id="KW-0472">Membrane</keyword>
<feature type="transmembrane region" description="Helical" evidence="1">
    <location>
        <begin position="158"/>
        <end position="180"/>
    </location>
</feature>
<feature type="transmembrane region" description="Helical" evidence="1">
    <location>
        <begin position="472"/>
        <end position="493"/>
    </location>
</feature>
<feature type="transmembrane region" description="Helical" evidence="1">
    <location>
        <begin position="120"/>
        <end position="146"/>
    </location>
</feature>
<gene>
    <name evidence="2" type="ORF">HKK74_33340</name>
</gene>
<feature type="transmembrane region" description="Helical" evidence="1">
    <location>
        <begin position="513"/>
        <end position="536"/>
    </location>
</feature>
<feature type="transmembrane region" description="Helical" evidence="1">
    <location>
        <begin position="304"/>
        <end position="322"/>
    </location>
</feature>
<feature type="transmembrane region" description="Helical" evidence="1">
    <location>
        <begin position="404"/>
        <end position="428"/>
    </location>
</feature>
<dbReference type="RefSeq" id="WP_187247387.1">
    <property type="nucleotide sequence ID" value="NZ_BAAAOK010000001.1"/>
</dbReference>
<feature type="transmembrane region" description="Helical" evidence="1">
    <location>
        <begin position="245"/>
        <end position="267"/>
    </location>
</feature>
<keyword evidence="3" id="KW-1185">Reference proteome</keyword>
<evidence type="ECO:0000313" key="2">
    <source>
        <dbReference type="EMBL" id="MBC6470341.1"/>
    </source>
</evidence>
<feature type="transmembrane region" description="Helical" evidence="1">
    <location>
        <begin position="79"/>
        <end position="100"/>
    </location>
</feature>
<evidence type="ECO:0000256" key="1">
    <source>
        <dbReference type="SAM" id="Phobius"/>
    </source>
</evidence>
<organism evidence="2 3">
    <name type="scientific">Actinomadura alba</name>
    <dbReference type="NCBI Taxonomy" id="406431"/>
    <lineage>
        <taxon>Bacteria</taxon>
        <taxon>Bacillati</taxon>
        <taxon>Actinomycetota</taxon>
        <taxon>Actinomycetes</taxon>
        <taxon>Streptosporangiales</taxon>
        <taxon>Thermomonosporaceae</taxon>
        <taxon>Actinomadura</taxon>
    </lineage>
</organism>
<evidence type="ECO:0000313" key="3">
    <source>
        <dbReference type="Proteomes" id="UP000805614"/>
    </source>
</evidence>
<feature type="transmembrane region" description="Helical" evidence="1">
    <location>
        <begin position="20"/>
        <end position="37"/>
    </location>
</feature>
<reference evidence="2 3" key="1">
    <citation type="submission" date="2020-06" db="EMBL/GenBank/DDBJ databases">
        <title>Actinomadura xiongansis sp. nov., isolated from soil of Baiyangdian.</title>
        <authorList>
            <person name="Zhang X."/>
        </authorList>
    </citation>
    <scope>NUCLEOTIDE SEQUENCE [LARGE SCALE GENOMIC DNA]</scope>
    <source>
        <strain evidence="2 3">HBUM206468</strain>
    </source>
</reference>
<comment type="caution">
    <text evidence="2">The sequence shown here is derived from an EMBL/GenBank/DDBJ whole genome shotgun (WGS) entry which is preliminary data.</text>
</comment>